<evidence type="ECO:0000256" key="1">
    <source>
        <dbReference type="PROSITE-ProRule" id="PRU00024"/>
    </source>
</evidence>
<dbReference type="OMA" id="IPHEHNI"/>
<dbReference type="OrthoDB" id="6095121at2759"/>
<evidence type="ECO:0000313" key="4">
    <source>
        <dbReference type="Proteomes" id="UP000005408"/>
    </source>
</evidence>
<evidence type="ECO:0000313" key="3">
    <source>
        <dbReference type="EnsemblMetazoa" id="G17345.1:cds"/>
    </source>
</evidence>
<keyword evidence="4" id="KW-1185">Reference proteome</keyword>
<evidence type="ECO:0000259" key="2">
    <source>
        <dbReference type="PROSITE" id="PS50119"/>
    </source>
</evidence>
<dbReference type="PANTHER" id="PTHR25462:SF305">
    <property type="entry name" value="RING-TYPE DOMAIN-CONTAINING PROTEIN"/>
    <property type="match status" value="1"/>
</dbReference>
<name>A0A8W8J9Z4_MAGGI</name>
<dbReference type="PROSITE" id="PS50119">
    <property type="entry name" value="ZF_BBOX"/>
    <property type="match status" value="1"/>
</dbReference>
<reference evidence="3" key="1">
    <citation type="submission" date="2022-08" db="UniProtKB">
        <authorList>
            <consortium name="EnsemblMetazoa"/>
        </authorList>
    </citation>
    <scope>IDENTIFICATION</scope>
    <source>
        <strain evidence="3">05x7-T-G4-1.051#20</strain>
    </source>
</reference>
<sequence>MNVGSGRHKSNGTLRIKSLAERRANRPKRVYIMPSDAESKYKEATKFQETKCSFHQVKITSFCNNCGNFVCNVCKQPAHGHDGHDFMSATEKTNELKELVREHKMMIAERALNPVKRSISEINSIQYNMESNCDDLIRAVDEREQELIREIEKCSRRLKADIERKQIKYSPALASKLANLEDSKIKIDNELKSCDNIIYSGNSYDLLAWINSSSLSLDFNSAPISIRAPLQYEFHIHRPFYVEELFGKIRQLRVLLSHNNIKVTNSRKYDIYLENVVARKDCIWINKTGCFVSLKPKTGQEIDRKVCSVCPSSFVVTTSGEIIYTIPHEHNIYKTTQAMTVKLKHTYPYSPSGLCLAISGGFYVTLHKEKSDGKIVRYFNEDCKDWLELTCYRERKSLLKMPTKITENGNKDVWVIDAVSASVFAINSVGKFKFEFKGSEKNFEPVGICTDCRHNVLISDFRNKLIDILADDGQLLSSIKLERLGISRPMGLCITKDGELCVGQGNGWMHFIRFSQ</sequence>
<dbReference type="EnsemblMetazoa" id="G17345.5">
    <property type="protein sequence ID" value="G17345.5:cds"/>
    <property type="gene ID" value="G17345"/>
</dbReference>
<dbReference type="InterPro" id="IPR047153">
    <property type="entry name" value="TRIM45/56/19-like"/>
</dbReference>
<dbReference type="SUPFAM" id="SSF57845">
    <property type="entry name" value="B-box zinc-binding domain"/>
    <property type="match status" value="1"/>
</dbReference>
<dbReference type="Pfam" id="PF00643">
    <property type="entry name" value="zf-B_box"/>
    <property type="match status" value="1"/>
</dbReference>
<dbReference type="SUPFAM" id="SSF101898">
    <property type="entry name" value="NHL repeat"/>
    <property type="match status" value="1"/>
</dbReference>
<accession>A0A8W8J9Z4</accession>
<dbReference type="InterPro" id="IPR011042">
    <property type="entry name" value="6-blade_b-propeller_TolB-like"/>
</dbReference>
<keyword evidence="1" id="KW-0863">Zinc-finger</keyword>
<dbReference type="EnsemblMetazoa" id="G17345.4">
    <property type="protein sequence ID" value="G17345.4:cds"/>
    <property type="gene ID" value="G17345"/>
</dbReference>
<keyword evidence="1" id="KW-0479">Metal-binding</keyword>
<keyword evidence="1" id="KW-0862">Zinc</keyword>
<dbReference type="GO" id="GO:0005654">
    <property type="term" value="C:nucleoplasm"/>
    <property type="evidence" value="ECO:0007669"/>
    <property type="project" value="TreeGrafter"/>
</dbReference>
<protein>
    <recommendedName>
        <fullName evidence="2">B box-type domain-containing protein</fullName>
    </recommendedName>
</protein>
<dbReference type="InterPro" id="IPR000315">
    <property type="entry name" value="Znf_B-box"/>
</dbReference>
<dbReference type="Gene3D" id="3.30.160.60">
    <property type="entry name" value="Classic Zinc Finger"/>
    <property type="match status" value="1"/>
</dbReference>
<dbReference type="Gene3D" id="2.120.10.30">
    <property type="entry name" value="TolB, C-terminal domain"/>
    <property type="match status" value="1"/>
</dbReference>
<dbReference type="PANTHER" id="PTHR25462">
    <property type="entry name" value="BONUS, ISOFORM C-RELATED"/>
    <property type="match status" value="1"/>
</dbReference>
<dbReference type="AlphaFoldDB" id="A0A8W8J9Z4"/>
<feature type="domain" description="B box-type" evidence="2">
    <location>
        <begin position="47"/>
        <end position="89"/>
    </location>
</feature>
<dbReference type="GO" id="GO:0061630">
    <property type="term" value="F:ubiquitin protein ligase activity"/>
    <property type="evidence" value="ECO:0007669"/>
    <property type="project" value="TreeGrafter"/>
</dbReference>
<proteinExistence type="predicted"/>
<dbReference type="GO" id="GO:0008270">
    <property type="term" value="F:zinc ion binding"/>
    <property type="evidence" value="ECO:0007669"/>
    <property type="project" value="UniProtKB-KW"/>
</dbReference>
<dbReference type="Proteomes" id="UP000005408">
    <property type="component" value="Unassembled WGS sequence"/>
</dbReference>
<dbReference type="EnsemblMetazoa" id="G17345.1">
    <property type="protein sequence ID" value="G17345.1:cds"/>
    <property type="gene ID" value="G17345"/>
</dbReference>
<organism evidence="3 4">
    <name type="scientific">Magallana gigas</name>
    <name type="common">Pacific oyster</name>
    <name type="synonym">Crassostrea gigas</name>
    <dbReference type="NCBI Taxonomy" id="29159"/>
    <lineage>
        <taxon>Eukaryota</taxon>
        <taxon>Metazoa</taxon>
        <taxon>Spiralia</taxon>
        <taxon>Lophotrochozoa</taxon>
        <taxon>Mollusca</taxon>
        <taxon>Bivalvia</taxon>
        <taxon>Autobranchia</taxon>
        <taxon>Pteriomorphia</taxon>
        <taxon>Ostreida</taxon>
        <taxon>Ostreoidea</taxon>
        <taxon>Ostreidae</taxon>
        <taxon>Magallana</taxon>
    </lineage>
</organism>
<dbReference type="EnsemblMetazoa" id="G17345.2">
    <property type="protein sequence ID" value="G17345.2:cds"/>
    <property type="gene ID" value="G17345"/>
</dbReference>